<comment type="caution">
    <text evidence="11">The sequence shown here is derived from an EMBL/GenBank/DDBJ whole genome shotgun (WGS) entry which is preliminary data.</text>
</comment>
<evidence type="ECO:0000256" key="8">
    <source>
        <dbReference type="ARBA" id="ARBA00023136"/>
    </source>
</evidence>
<keyword evidence="7 9" id="KW-1133">Transmembrane helix</keyword>
<dbReference type="GO" id="GO:0005886">
    <property type="term" value="C:plasma membrane"/>
    <property type="evidence" value="ECO:0007669"/>
    <property type="project" value="UniProtKB-SubCell"/>
</dbReference>
<dbReference type="InterPro" id="IPR005702">
    <property type="entry name" value="Wzc-like_C"/>
</dbReference>
<evidence type="ECO:0000256" key="4">
    <source>
        <dbReference type="ARBA" id="ARBA00022692"/>
    </source>
</evidence>
<accession>A0A917LIT1</accession>
<dbReference type="Gene3D" id="3.40.50.300">
    <property type="entry name" value="P-loop containing nucleotide triphosphate hydrolases"/>
    <property type="match status" value="1"/>
</dbReference>
<reference evidence="11" key="1">
    <citation type="journal article" date="2014" name="Int. J. Syst. Evol. Microbiol.">
        <title>Complete genome sequence of Corynebacterium casei LMG S-19264T (=DSM 44701T), isolated from a smear-ripened cheese.</title>
        <authorList>
            <consortium name="US DOE Joint Genome Institute (JGI-PGF)"/>
            <person name="Walter F."/>
            <person name="Albersmeier A."/>
            <person name="Kalinowski J."/>
            <person name="Ruckert C."/>
        </authorList>
    </citation>
    <scope>NUCLEOTIDE SEQUENCE</scope>
    <source>
        <strain evidence="11">CCM 7905</strain>
    </source>
</reference>
<evidence type="ECO:0000313" key="12">
    <source>
        <dbReference type="Proteomes" id="UP000654257"/>
    </source>
</evidence>
<comment type="subcellular location">
    <subcellularLocation>
        <location evidence="1">Cell membrane</location>
        <topology evidence="1">Multi-pass membrane protein</topology>
    </subcellularLocation>
</comment>
<proteinExistence type="inferred from homology"/>
<keyword evidence="5" id="KW-0547">Nucleotide-binding</keyword>
<dbReference type="RefSeq" id="WP_188547684.1">
    <property type="nucleotide sequence ID" value="NZ_BMCU01000007.1"/>
</dbReference>
<evidence type="ECO:0000313" key="11">
    <source>
        <dbReference type="EMBL" id="GGG27924.1"/>
    </source>
</evidence>
<keyword evidence="6" id="KW-0067">ATP-binding</keyword>
<evidence type="ECO:0000256" key="5">
    <source>
        <dbReference type="ARBA" id="ARBA00022741"/>
    </source>
</evidence>
<dbReference type="SUPFAM" id="SSF52540">
    <property type="entry name" value="P-loop containing nucleoside triphosphate hydrolases"/>
    <property type="match status" value="1"/>
</dbReference>
<dbReference type="InterPro" id="IPR003856">
    <property type="entry name" value="LPS_length_determ_N"/>
</dbReference>
<dbReference type="PANTHER" id="PTHR32309">
    <property type="entry name" value="TYROSINE-PROTEIN KINASE"/>
    <property type="match status" value="1"/>
</dbReference>
<keyword evidence="4 9" id="KW-0812">Transmembrane</keyword>
<dbReference type="PANTHER" id="PTHR32309:SF31">
    <property type="entry name" value="CAPSULAR EXOPOLYSACCHARIDE FAMILY"/>
    <property type="match status" value="1"/>
</dbReference>
<organism evidence="11 12">
    <name type="scientific">Rhodococcoides trifolii</name>
    <dbReference type="NCBI Taxonomy" id="908250"/>
    <lineage>
        <taxon>Bacteria</taxon>
        <taxon>Bacillati</taxon>
        <taxon>Actinomycetota</taxon>
        <taxon>Actinomycetes</taxon>
        <taxon>Mycobacteriales</taxon>
        <taxon>Nocardiaceae</taxon>
        <taxon>Rhodococcoides</taxon>
    </lineage>
</organism>
<evidence type="ECO:0000259" key="10">
    <source>
        <dbReference type="Pfam" id="PF02706"/>
    </source>
</evidence>
<keyword evidence="3" id="KW-1003">Cell membrane</keyword>
<comment type="similarity">
    <text evidence="2">Belongs to the CpsC/CapA family.</text>
</comment>
<keyword evidence="8 9" id="KW-0472">Membrane</keyword>
<name>A0A917LIT1_9NOCA</name>
<dbReference type="InterPro" id="IPR050445">
    <property type="entry name" value="Bact_polysacc_biosynth/exp"/>
</dbReference>
<evidence type="ECO:0000256" key="7">
    <source>
        <dbReference type="ARBA" id="ARBA00022989"/>
    </source>
</evidence>
<evidence type="ECO:0000256" key="9">
    <source>
        <dbReference type="SAM" id="Phobius"/>
    </source>
</evidence>
<evidence type="ECO:0000256" key="2">
    <source>
        <dbReference type="ARBA" id="ARBA00006683"/>
    </source>
</evidence>
<dbReference type="EMBL" id="BMCU01000007">
    <property type="protein sequence ID" value="GGG27924.1"/>
    <property type="molecule type" value="Genomic_DNA"/>
</dbReference>
<feature type="domain" description="Polysaccharide chain length determinant N-terminal" evidence="10">
    <location>
        <begin position="12"/>
        <end position="89"/>
    </location>
</feature>
<evidence type="ECO:0000256" key="6">
    <source>
        <dbReference type="ARBA" id="ARBA00022840"/>
    </source>
</evidence>
<protein>
    <submittedName>
        <fullName evidence="11">Capsular exopolysaccharide biosynthesis protein</fullName>
    </submittedName>
</protein>
<dbReference type="Pfam" id="PF02706">
    <property type="entry name" value="Wzz"/>
    <property type="match status" value="1"/>
</dbReference>
<evidence type="ECO:0000256" key="3">
    <source>
        <dbReference type="ARBA" id="ARBA00022475"/>
    </source>
</evidence>
<dbReference type="Proteomes" id="UP000654257">
    <property type="component" value="Unassembled WGS sequence"/>
</dbReference>
<dbReference type="InterPro" id="IPR027417">
    <property type="entry name" value="P-loop_NTPase"/>
</dbReference>
<sequence>MKRTKASGRSRARWWIVALFVVLGALGGIAFSSLQTTMYTSTARLFVGTNGGTTSSESYQGDQFSQQRAVSYAQILSSELLAQRVVDTLALPNSASEIAAETTAITIPKTVLIEVSVQNSSANRASEIANTLSTEFIDYITPLETPVGQSQPRTTVSVVDAAEPSATPSSPNSTSNALIGAVLGTVIGIGLALFLSRRAARSFATAPALAKATGLPVLGTVSNRGDDESTDVDAALVADPAAVTTDDVALRSADGDLVDSDTETTSERILVAKESFRRLRVRLEASEVKPKVILVTGVGDSTHRTSLNLAIAYAETDSSTVIVETDHTTAQLGPILHLPDHTGLIDVLSEELKPDEATQESGSANLSVLTVGSGANIEPLLPSQRMTDTIRALLDSHDYVIIDTPPSNLSSAGAVLAGRCDATVLVVDPTKASRSEIVLVADDLKASGAPLYAVVLDQ</sequence>
<feature type="transmembrane region" description="Helical" evidence="9">
    <location>
        <begin position="177"/>
        <end position="195"/>
    </location>
</feature>
<evidence type="ECO:0000256" key="1">
    <source>
        <dbReference type="ARBA" id="ARBA00004651"/>
    </source>
</evidence>
<keyword evidence="12" id="KW-1185">Reference proteome</keyword>
<reference evidence="11" key="2">
    <citation type="submission" date="2020-09" db="EMBL/GenBank/DDBJ databases">
        <authorList>
            <person name="Sun Q."/>
            <person name="Sedlacek I."/>
        </authorList>
    </citation>
    <scope>NUCLEOTIDE SEQUENCE</scope>
    <source>
        <strain evidence="11">CCM 7905</strain>
    </source>
</reference>
<dbReference type="AlphaFoldDB" id="A0A917LIT1"/>
<gene>
    <name evidence="11" type="ORF">GCM10007304_47200</name>
</gene>
<dbReference type="CDD" id="cd05387">
    <property type="entry name" value="BY-kinase"/>
    <property type="match status" value="1"/>
</dbReference>